<dbReference type="Pfam" id="PF03747">
    <property type="entry name" value="ADP_ribosyl_GH"/>
    <property type="match status" value="1"/>
</dbReference>
<name>A0A4Y6Q010_PERCE</name>
<dbReference type="Gene3D" id="1.10.4080.10">
    <property type="entry name" value="ADP-ribosylation/Crystallin J1"/>
    <property type="match status" value="1"/>
</dbReference>
<dbReference type="GO" id="GO:0046872">
    <property type="term" value="F:metal ion binding"/>
    <property type="evidence" value="ECO:0007669"/>
    <property type="project" value="UniProtKB-KW"/>
</dbReference>
<proteinExistence type="predicted"/>
<gene>
    <name evidence="2" type="ORF">FIV42_24895</name>
</gene>
<feature type="binding site" evidence="1">
    <location>
        <position position="303"/>
    </location>
    <ligand>
        <name>Mg(2+)</name>
        <dbReference type="ChEBI" id="CHEBI:18420"/>
        <label>1</label>
    </ligand>
</feature>
<reference evidence="2 3" key="1">
    <citation type="submission" date="2019-06" db="EMBL/GenBank/DDBJ databases">
        <title>Persicimonas caeni gen. nov., sp. nov., a predatory bacterium isolated from solar saltern.</title>
        <authorList>
            <person name="Wang S."/>
        </authorList>
    </citation>
    <scope>NUCLEOTIDE SEQUENCE [LARGE SCALE GENOMIC DNA]</scope>
    <source>
        <strain evidence="2 3">YN101</strain>
    </source>
</reference>
<dbReference type="OrthoDB" id="9806482at2"/>
<keyword evidence="1" id="KW-0479">Metal-binding</keyword>
<feature type="binding site" evidence="1">
    <location>
        <position position="104"/>
    </location>
    <ligand>
        <name>Mg(2+)</name>
        <dbReference type="ChEBI" id="CHEBI:18420"/>
        <label>1</label>
    </ligand>
</feature>
<feature type="binding site" evidence="1">
    <location>
        <position position="105"/>
    </location>
    <ligand>
        <name>Mg(2+)</name>
        <dbReference type="ChEBI" id="CHEBI:18420"/>
        <label>1</label>
    </ligand>
</feature>
<dbReference type="InterPro" id="IPR036705">
    <property type="entry name" value="Ribosyl_crysJ1_sf"/>
</dbReference>
<dbReference type="PANTHER" id="PTHR16222">
    <property type="entry name" value="ADP-RIBOSYLGLYCOHYDROLASE"/>
    <property type="match status" value="1"/>
</dbReference>
<accession>A0A4Y6Q010</accession>
<dbReference type="AlphaFoldDB" id="A0A4Y6Q010"/>
<dbReference type="InterPro" id="IPR050792">
    <property type="entry name" value="ADP-ribosylglycohydrolase"/>
</dbReference>
<dbReference type="EMBL" id="CP041186">
    <property type="protein sequence ID" value="QDG53862.1"/>
    <property type="molecule type" value="Genomic_DNA"/>
</dbReference>
<sequence length="346" mass="37219">MLDLLFLGIALPSFAYLAYRAGDVALRQLRSYQAIPFASGAFAAETGDTYDDHAFAALVGVALGDALGMPRESLPVWLTQLRFGAKPTLRRGILRVLRRRGTISDDTQLTIAVAKAIRDDGSFDAETFERELADWWRIRIGPGRATCASVERLMNGDSAPGDRNSQGNGAAMRVVPLAIAYVDDLEAMLDAVRNSSRPTHADAEAIAGAEVAGRATRLLLRGEPLEVVSLLPRASSENIERWEKLLSAAKELAESGDDGLDELGTTGWVFHTIPSVLYLFWRWPNDFEQGLSALFRAGGDVDTVAALYGALVGASGGMDAFGDLPWQEVQGAGVLQREAGRLAALT</sequence>
<protein>
    <recommendedName>
        <fullName evidence="4">ADP-ribosylglycohydrolase family protein</fullName>
    </recommendedName>
</protein>
<organism evidence="2 3">
    <name type="scientific">Persicimonas caeni</name>
    <dbReference type="NCBI Taxonomy" id="2292766"/>
    <lineage>
        <taxon>Bacteria</taxon>
        <taxon>Deltaproteobacteria</taxon>
        <taxon>Bradymonadales</taxon>
        <taxon>Bradymonadaceae</taxon>
        <taxon>Persicimonas</taxon>
    </lineage>
</organism>
<feature type="binding site" evidence="1">
    <location>
        <position position="300"/>
    </location>
    <ligand>
        <name>Mg(2+)</name>
        <dbReference type="ChEBI" id="CHEBI:18420"/>
        <label>1</label>
    </ligand>
</feature>
<dbReference type="PANTHER" id="PTHR16222:SF12">
    <property type="entry name" value="ADP-RIBOSYLGLYCOHYDROLASE-RELATED"/>
    <property type="match status" value="1"/>
</dbReference>
<keyword evidence="3" id="KW-1185">Reference proteome</keyword>
<evidence type="ECO:0000256" key="1">
    <source>
        <dbReference type="PIRSR" id="PIRSR605502-1"/>
    </source>
</evidence>
<dbReference type="RefSeq" id="WP_141200316.1">
    <property type="nucleotide sequence ID" value="NZ_CP041186.1"/>
</dbReference>
<evidence type="ECO:0008006" key="4">
    <source>
        <dbReference type="Google" id="ProtNLM"/>
    </source>
</evidence>
<dbReference type="Proteomes" id="UP000315995">
    <property type="component" value="Chromosome"/>
</dbReference>
<feature type="binding site" evidence="1">
    <location>
        <position position="302"/>
    </location>
    <ligand>
        <name>Mg(2+)</name>
        <dbReference type="ChEBI" id="CHEBI:18420"/>
        <label>2</label>
    </ligand>
</feature>
<feature type="binding site" evidence="1">
    <location>
        <position position="106"/>
    </location>
    <ligand>
        <name>Mg(2+)</name>
        <dbReference type="ChEBI" id="CHEBI:18420"/>
        <label>1</label>
    </ligand>
</feature>
<evidence type="ECO:0000313" key="2">
    <source>
        <dbReference type="EMBL" id="QDG53862.1"/>
    </source>
</evidence>
<dbReference type="SUPFAM" id="SSF101478">
    <property type="entry name" value="ADP-ribosylglycohydrolase"/>
    <property type="match status" value="1"/>
</dbReference>
<accession>A0A5B8YEW0</accession>
<comment type="cofactor">
    <cofactor evidence="1">
        <name>Mg(2+)</name>
        <dbReference type="ChEBI" id="CHEBI:18420"/>
    </cofactor>
    <text evidence="1">Binds 2 magnesium ions per subunit.</text>
</comment>
<keyword evidence="1" id="KW-0460">Magnesium</keyword>
<dbReference type="InterPro" id="IPR005502">
    <property type="entry name" value="Ribosyl_crysJ1"/>
</dbReference>
<evidence type="ECO:0000313" key="3">
    <source>
        <dbReference type="Proteomes" id="UP000315995"/>
    </source>
</evidence>